<dbReference type="STRING" id="1754191.A0A1Y1VBF1"/>
<dbReference type="SUPFAM" id="SSF52540">
    <property type="entry name" value="P-loop containing nucleoside triphosphate hydrolases"/>
    <property type="match status" value="1"/>
</dbReference>
<dbReference type="Gene3D" id="3.40.50.300">
    <property type="entry name" value="P-loop containing nucleotide triphosphate hydrolases"/>
    <property type="match status" value="1"/>
</dbReference>
<dbReference type="InterPro" id="IPR051667">
    <property type="entry name" value="Archaeal_ATPase_domain"/>
</dbReference>
<name>A0A1Y1VBF1_9FUNG</name>
<dbReference type="EMBL" id="MCFH01000017">
    <property type="protein sequence ID" value="ORX51785.1"/>
    <property type="molecule type" value="Genomic_DNA"/>
</dbReference>
<feature type="region of interest" description="Disordered" evidence="1">
    <location>
        <begin position="57"/>
        <end position="117"/>
    </location>
</feature>
<reference evidence="2 3" key="2">
    <citation type="submission" date="2016-08" db="EMBL/GenBank/DDBJ databases">
        <title>Pervasive Adenine N6-methylation of Active Genes in Fungi.</title>
        <authorList>
            <consortium name="DOE Joint Genome Institute"/>
            <person name="Mondo S.J."/>
            <person name="Dannebaum R.O."/>
            <person name="Kuo R.C."/>
            <person name="Labutti K."/>
            <person name="Haridas S."/>
            <person name="Kuo A."/>
            <person name="Salamov A."/>
            <person name="Ahrendt S.R."/>
            <person name="Lipzen A."/>
            <person name="Sullivan W."/>
            <person name="Andreopoulos W.B."/>
            <person name="Clum A."/>
            <person name="Lindquist E."/>
            <person name="Daum C."/>
            <person name="Ramamoorthy G.K."/>
            <person name="Gryganskyi A."/>
            <person name="Culley D."/>
            <person name="Magnuson J.K."/>
            <person name="James T.Y."/>
            <person name="O'Malley M.A."/>
            <person name="Stajich J.E."/>
            <person name="Spatafora J.W."/>
            <person name="Visel A."/>
            <person name="Grigoriev I.V."/>
        </authorList>
    </citation>
    <scope>NUCLEOTIDE SEQUENCE [LARGE SCALE GENOMIC DNA]</scope>
    <source>
        <strain evidence="3">finn</strain>
    </source>
</reference>
<evidence type="ECO:0000256" key="1">
    <source>
        <dbReference type="SAM" id="MobiDB-lite"/>
    </source>
</evidence>
<dbReference type="AlphaFoldDB" id="A0A1Y1VBF1"/>
<dbReference type="InterPro" id="IPR027417">
    <property type="entry name" value="P-loop_NTPase"/>
</dbReference>
<protein>
    <submittedName>
        <fullName evidence="2">Uncharacterized protein</fullName>
    </submittedName>
</protein>
<feature type="compositionally biased region" description="Basic residues" evidence="1">
    <location>
        <begin position="100"/>
        <end position="113"/>
    </location>
</feature>
<feature type="compositionally biased region" description="Low complexity" evidence="1">
    <location>
        <begin position="57"/>
        <end position="73"/>
    </location>
</feature>
<dbReference type="Proteomes" id="UP000193719">
    <property type="component" value="Unassembled WGS sequence"/>
</dbReference>
<accession>A0A1Y1VBF1</accession>
<dbReference type="PANTHER" id="PTHR37096:SF1">
    <property type="entry name" value="AAA+ ATPASE DOMAIN-CONTAINING PROTEIN"/>
    <property type="match status" value="1"/>
</dbReference>
<reference evidence="2 3" key="1">
    <citation type="submission" date="2016-08" db="EMBL/GenBank/DDBJ databases">
        <title>Genomes of anaerobic fungi encode conserved fungal cellulosomes for biomass hydrolysis.</title>
        <authorList>
            <consortium name="DOE Joint Genome Institute"/>
            <person name="Haitjema C.H."/>
            <person name="Gilmore S.P."/>
            <person name="Henske J.K."/>
            <person name="Solomon K.V."/>
            <person name="De Groot R."/>
            <person name="Kuo A."/>
            <person name="Mondo S.J."/>
            <person name="Salamov A.A."/>
            <person name="Labutti K."/>
            <person name="Zhao Z."/>
            <person name="Chiniquy J."/>
            <person name="Barry K."/>
            <person name="Brewer H.M."/>
            <person name="Purvine S.O."/>
            <person name="Wright A.T."/>
            <person name="Boxma B."/>
            <person name="Van Alen T."/>
            <person name="Hackstein J.H."/>
            <person name="Baker S.E."/>
            <person name="Grigoriev I.V."/>
            <person name="O'Malley M.A."/>
        </authorList>
    </citation>
    <scope>NUCLEOTIDE SEQUENCE [LARGE SCALE GENOMIC DNA]</scope>
    <source>
        <strain evidence="3">finn</strain>
    </source>
</reference>
<dbReference type="OrthoDB" id="2150628at2759"/>
<dbReference type="PANTHER" id="PTHR37096">
    <property type="entry name" value="YALI0E33429P"/>
    <property type="match status" value="1"/>
</dbReference>
<sequence>MLPEISNNTKSLINGIKPFIQQRLFNINTQTKVVRQSLYINKDNNLDVKDRLDTNKISIAKPKPKSKNISSNDLPPPPLNNTTIKNQKVSSKNSDGLNKPSKKTGNKLNNRRMTKVEKPIPKIKKDIPKRKVSNKKNISVDKTIKKINKTTKTTKNIKNTKNKITTTTTTTNNKPNNRMLERSDETSYFTRQLEEIKIEELLLTNETQISIVSGPTSCGKTKLIQNALETLDIDYIIIESEDLINLESLYRTLKYQISPTLGSKYSKRNDEIINETMVFDLLCSIPEEIPIIIDDAYSLFTYVEDEDENDNVSLKINPVIFEWMYDGLENDKKLNLILVSSNPLVECWIDINIPNEIVCHCPIRDLTFDEAQDFFYSYLYEKGIDSIDLTFEDIYPITGTRLSIIKDFIQEYSQKADEDFNDLDFSMVNKLYNQLNQLLDTTDQPQLLKRIMAIMVSESDRGYVEEKELEYIFQNNKVIVEEEEGESRSSSKRKIKRSSQVVGSDDDFWEIIAMLIEHQLLNRNIMEFTAPELLPSSSSSRQYTQSNKNPVVIKRPVLFPENQCVIYAMNLILKDYHIQVNL</sequence>
<keyword evidence="3" id="KW-1185">Reference proteome</keyword>
<feature type="compositionally biased region" description="Polar residues" evidence="1">
    <location>
        <begin position="85"/>
        <end position="96"/>
    </location>
</feature>
<proteinExistence type="predicted"/>
<evidence type="ECO:0000313" key="3">
    <source>
        <dbReference type="Proteomes" id="UP000193719"/>
    </source>
</evidence>
<organism evidence="2 3">
    <name type="scientific">Piromyces finnis</name>
    <dbReference type="NCBI Taxonomy" id="1754191"/>
    <lineage>
        <taxon>Eukaryota</taxon>
        <taxon>Fungi</taxon>
        <taxon>Fungi incertae sedis</taxon>
        <taxon>Chytridiomycota</taxon>
        <taxon>Chytridiomycota incertae sedis</taxon>
        <taxon>Neocallimastigomycetes</taxon>
        <taxon>Neocallimastigales</taxon>
        <taxon>Neocallimastigaceae</taxon>
        <taxon>Piromyces</taxon>
    </lineage>
</organism>
<evidence type="ECO:0000313" key="2">
    <source>
        <dbReference type="EMBL" id="ORX51785.1"/>
    </source>
</evidence>
<comment type="caution">
    <text evidence="2">The sequence shown here is derived from an EMBL/GenBank/DDBJ whole genome shotgun (WGS) entry which is preliminary data.</text>
</comment>
<gene>
    <name evidence="2" type="ORF">BCR36DRAFT_411756</name>
</gene>